<feature type="compositionally biased region" description="Pro residues" evidence="1">
    <location>
        <begin position="376"/>
        <end position="397"/>
    </location>
</feature>
<dbReference type="Proteomes" id="UP000799424">
    <property type="component" value="Unassembled WGS sequence"/>
</dbReference>
<dbReference type="AlphaFoldDB" id="A0A6A7A9N6"/>
<evidence type="ECO:0000256" key="1">
    <source>
        <dbReference type="SAM" id="MobiDB-lite"/>
    </source>
</evidence>
<feature type="compositionally biased region" description="Low complexity" evidence="1">
    <location>
        <begin position="363"/>
        <end position="375"/>
    </location>
</feature>
<reference evidence="2" key="1">
    <citation type="journal article" date="2020" name="Stud. Mycol.">
        <title>101 Dothideomycetes genomes: a test case for predicting lifestyles and emergence of pathogens.</title>
        <authorList>
            <person name="Haridas S."/>
            <person name="Albert R."/>
            <person name="Binder M."/>
            <person name="Bloem J."/>
            <person name="Labutti K."/>
            <person name="Salamov A."/>
            <person name="Andreopoulos B."/>
            <person name="Baker S."/>
            <person name="Barry K."/>
            <person name="Bills G."/>
            <person name="Bluhm B."/>
            <person name="Cannon C."/>
            <person name="Castanera R."/>
            <person name="Culley D."/>
            <person name="Daum C."/>
            <person name="Ezra D."/>
            <person name="Gonzalez J."/>
            <person name="Henrissat B."/>
            <person name="Kuo A."/>
            <person name="Liang C."/>
            <person name="Lipzen A."/>
            <person name="Lutzoni F."/>
            <person name="Magnuson J."/>
            <person name="Mondo S."/>
            <person name="Nolan M."/>
            <person name="Ohm R."/>
            <person name="Pangilinan J."/>
            <person name="Park H.-J."/>
            <person name="Ramirez L."/>
            <person name="Alfaro M."/>
            <person name="Sun H."/>
            <person name="Tritt A."/>
            <person name="Yoshinaga Y."/>
            <person name="Zwiers L.-H."/>
            <person name="Turgeon B."/>
            <person name="Goodwin S."/>
            <person name="Spatafora J."/>
            <person name="Crous P."/>
            <person name="Grigoriev I."/>
        </authorList>
    </citation>
    <scope>NUCLEOTIDE SEQUENCE</scope>
    <source>
        <strain evidence="2">CBS 113818</strain>
    </source>
</reference>
<evidence type="ECO:0000313" key="2">
    <source>
        <dbReference type="EMBL" id="KAF2829448.1"/>
    </source>
</evidence>
<dbReference type="OrthoDB" id="7464126at2759"/>
<feature type="region of interest" description="Disordered" evidence="1">
    <location>
        <begin position="336"/>
        <end position="397"/>
    </location>
</feature>
<sequence>MSVVNVGDVIRLCELAGRVYKNCRDCPGAFKTLTTEARSLKSVLEDINDKFEKIPESKRAQLIDAYEPCIDVLKELDTLLNHYNGLDTKTKRAWERFKWDPEKARSLRERLTSSVAMLSAFYTSLIHDNQVLILEALERLEHDYRGGHREESIASLERITSGTVEDEEEEEEAAWTQILRDLEDVGVAKQDALSYRDLIVDWLVTAVNEGRLLEQREPESFLSMPRDLGSALPQSGGVDLPGTHHLDVPAMIPSYERSQSAPFWSPPPLLTPSEPQHQRAHSIPSTVTPSLPELSGVSSYAPSNSPETDASSLYATLEPVYRVASVDLSNAAQIRRVPVPTRQSEPPSFPDRPPSFTTPMALSLASMSDSASSPSYSPPVRSPPPIPPKSPVPSSPAFPPVSEPLYAATSFSVPPLSLKPTASATLPNYPIPVASLSPALQYPHADSAPPVLQTPPDYYDKYDTVTVDLAWTSQQIIAAWSRKDFTAASRHLEDQLAAVERGHTVISTGLQPDRRILRHLLGVCNSFTGNFEKAKRYFESVFNTVHFNRQNLDDGDVAAARWLGDVCLHLREHSNAVLAWGIAHEGSIGRYGIVRDRTRRIGEELRLLDHWLFVFQRIGNSFLNNVDPTDIFRQTHAYEKSNLITALRAHLYEHQAFQQTRVAPPPNIAFFPTFLLGGRPKLDINISEGFLLAPLISVSSWPLAWDSTFSPTDAVQLDRNMNTVRTNTTIIPLIQRNLPSLSLGASNKLHYVTKRGSQWLIETVKQCLQELCIEHAEHSSDASIVCTLNQHRDGFAFSEGVKISFKKLQFRSIHGLQVSDVLWSTRHLAIQSKDTQDFRVILKSLVEGVENEAASFGLS</sequence>
<name>A0A6A7A9N6_9PLEO</name>
<keyword evidence="3" id="KW-1185">Reference proteome</keyword>
<feature type="region of interest" description="Disordered" evidence="1">
    <location>
        <begin position="262"/>
        <end position="309"/>
    </location>
</feature>
<feature type="compositionally biased region" description="Polar residues" evidence="1">
    <location>
        <begin position="296"/>
        <end position="309"/>
    </location>
</feature>
<evidence type="ECO:0000313" key="3">
    <source>
        <dbReference type="Proteomes" id="UP000799424"/>
    </source>
</evidence>
<proteinExistence type="predicted"/>
<accession>A0A6A7A9N6</accession>
<dbReference type="EMBL" id="MU006221">
    <property type="protein sequence ID" value="KAF2829448.1"/>
    <property type="molecule type" value="Genomic_DNA"/>
</dbReference>
<protein>
    <submittedName>
        <fullName evidence="2">Uncharacterized protein</fullName>
    </submittedName>
</protein>
<gene>
    <name evidence="2" type="ORF">CC86DRAFT_189879</name>
</gene>
<organism evidence="2 3">
    <name type="scientific">Ophiobolus disseminans</name>
    <dbReference type="NCBI Taxonomy" id="1469910"/>
    <lineage>
        <taxon>Eukaryota</taxon>
        <taxon>Fungi</taxon>
        <taxon>Dikarya</taxon>
        <taxon>Ascomycota</taxon>
        <taxon>Pezizomycotina</taxon>
        <taxon>Dothideomycetes</taxon>
        <taxon>Pleosporomycetidae</taxon>
        <taxon>Pleosporales</taxon>
        <taxon>Pleosporineae</taxon>
        <taxon>Phaeosphaeriaceae</taxon>
        <taxon>Ophiobolus</taxon>
    </lineage>
</organism>